<accession>D9PJT6</accession>
<reference evidence="1" key="2">
    <citation type="journal article" date="2011" name="Microb. Ecol.">
        <title>Taxonomic and Functional Metagenomic Profiling of the Microbial Community in the Anoxic Sediment of a Sub-saline Shallow Lake (Laguna de Carrizo, Central Spain).</title>
        <authorList>
            <person name="Ferrer M."/>
            <person name="Guazzaroni M.E."/>
            <person name="Richter M."/>
            <person name="Garcia-Salamanca A."/>
            <person name="Yarza P."/>
            <person name="Suarez-Suarez A."/>
            <person name="Solano J."/>
            <person name="Alcaide M."/>
            <person name="van Dillewijn P."/>
            <person name="Molina-Henares M.A."/>
            <person name="Lopez-Cortes N."/>
            <person name="Al-Ramahi Y."/>
            <person name="Guerrero C."/>
            <person name="Acosta A."/>
            <person name="de Eugenio L.I."/>
            <person name="Martinez V."/>
            <person name="Marques S."/>
            <person name="Rojo F."/>
            <person name="Santero E."/>
            <person name="Genilloud O."/>
            <person name="Perez-Perez J."/>
            <person name="Rossello-Mora R."/>
            <person name="Ramos J.L."/>
        </authorList>
    </citation>
    <scope>NUCLEOTIDE SEQUENCE</scope>
</reference>
<dbReference type="EMBL" id="ADZX01000551">
    <property type="protein sequence ID" value="EFK96179.1"/>
    <property type="molecule type" value="Genomic_DNA"/>
</dbReference>
<name>D9PJT6_9ZZZZ</name>
<sequence length="396" mass="42904">VGLAEGTHLPLLSTTDAGYSPYEYPERVDRRGYFYIATSRPGFPVYYVVADSTLYDSYWFNATGDYFGTVGAAERGDQPGDVHWTVVAALFADAVERRSMTGVYGSGAVAELRGDAEAFRAKPFTRPVATINGVDLFIYGGVGPAPGTMFETGAAKGIGSITVPMAPHEVQIDVHKPGGEVHRCRGRADSIGNFTCPGAPLVFDEPGVYRVFTRFWEGDARGDCAGSRDGWYDVYAVDKDSPYRVRFDESMPRTVDVDAPFAVRGRVDPPLARGRAHYSIVTPGILMDEGEVPLANGAFAIPFLAGQFLAEFHNLHGHPFGKLPAHMAWRKAPFVINALFRGYTKTWLTDTVEIAVFVEGEDAAGAPATAGGKVILRGSRVVLPQPFTGRRVATHE</sequence>
<comment type="caution">
    <text evidence="1">The sequence shown here is derived from an EMBL/GenBank/DDBJ whole genome shotgun (WGS) entry which is preliminary data.</text>
</comment>
<proteinExistence type="predicted"/>
<organism evidence="1">
    <name type="scientific">sediment metagenome</name>
    <dbReference type="NCBI Taxonomy" id="749907"/>
    <lineage>
        <taxon>unclassified sequences</taxon>
        <taxon>metagenomes</taxon>
        <taxon>ecological metagenomes</taxon>
    </lineage>
</organism>
<dbReference type="AlphaFoldDB" id="D9PJT6"/>
<reference evidence="1" key="1">
    <citation type="submission" date="2010-07" db="EMBL/GenBank/DDBJ databases">
        <authorList>
            <consortium name="CONSOLIDER consortium CSD2007-00005"/>
            <person name="Guazzaroni M.-E."/>
            <person name="Richter M."/>
            <person name="Garcia-Salamanca A."/>
            <person name="Yarza P."/>
            <person name="Ferrer M."/>
        </authorList>
    </citation>
    <scope>NUCLEOTIDE SEQUENCE</scope>
</reference>
<feature type="non-terminal residue" evidence="1">
    <location>
        <position position="1"/>
    </location>
</feature>
<protein>
    <submittedName>
        <fullName evidence="1">Uncharacterized protein</fullName>
    </submittedName>
</protein>
<evidence type="ECO:0000313" key="1">
    <source>
        <dbReference type="EMBL" id="EFK96179.1"/>
    </source>
</evidence>
<gene>
    <name evidence="1" type="ORF">LDC_1799</name>
</gene>